<gene>
    <name evidence="1" type="ORF">ACFPC0_29835</name>
</gene>
<organism evidence="1 2">
    <name type="scientific">Streptomyces andamanensis</name>
    <dbReference type="NCBI Taxonomy" id="1565035"/>
    <lineage>
        <taxon>Bacteria</taxon>
        <taxon>Bacillati</taxon>
        <taxon>Actinomycetota</taxon>
        <taxon>Actinomycetes</taxon>
        <taxon>Kitasatosporales</taxon>
        <taxon>Streptomycetaceae</taxon>
        <taxon>Streptomyces</taxon>
    </lineage>
</organism>
<evidence type="ECO:0000313" key="2">
    <source>
        <dbReference type="Proteomes" id="UP001595824"/>
    </source>
</evidence>
<comment type="caution">
    <text evidence="1">The sequence shown here is derived from an EMBL/GenBank/DDBJ whole genome shotgun (WGS) entry which is preliminary data.</text>
</comment>
<evidence type="ECO:0000313" key="1">
    <source>
        <dbReference type="EMBL" id="MFC4331892.1"/>
    </source>
</evidence>
<dbReference type="Proteomes" id="UP001595824">
    <property type="component" value="Unassembled WGS sequence"/>
</dbReference>
<keyword evidence="1" id="KW-0436">Ligase</keyword>
<dbReference type="PANTHER" id="PTHR39217">
    <property type="match status" value="1"/>
</dbReference>
<dbReference type="PANTHER" id="PTHR39217:SF1">
    <property type="entry name" value="GLUTATHIONE SYNTHETASE"/>
    <property type="match status" value="1"/>
</dbReference>
<dbReference type="RefSeq" id="WP_381743360.1">
    <property type="nucleotide sequence ID" value="NZ_JBHSDP010000027.1"/>
</dbReference>
<name>A0ABV8TN96_9ACTN</name>
<reference evidence="2" key="1">
    <citation type="journal article" date="2019" name="Int. J. Syst. Evol. Microbiol.">
        <title>The Global Catalogue of Microorganisms (GCM) 10K type strain sequencing project: providing services to taxonomists for standard genome sequencing and annotation.</title>
        <authorList>
            <consortium name="The Broad Institute Genomics Platform"/>
            <consortium name="The Broad Institute Genome Sequencing Center for Infectious Disease"/>
            <person name="Wu L."/>
            <person name="Ma J."/>
        </authorList>
    </citation>
    <scope>NUCLEOTIDE SEQUENCE [LARGE SCALE GENOMIC DNA]</scope>
    <source>
        <strain evidence="2">PCU 347</strain>
    </source>
</reference>
<dbReference type="GO" id="GO:0016874">
    <property type="term" value="F:ligase activity"/>
    <property type="evidence" value="ECO:0007669"/>
    <property type="project" value="UniProtKB-KW"/>
</dbReference>
<accession>A0ABV8TN96</accession>
<dbReference type="InterPro" id="IPR053191">
    <property type="entry name" value="DcsG_Biosynth_Enzyme"/>
</dbReference>
<dbReference type="EMBL" id="JBHSDP010000027">
    <property type="protein sequence ID" value="MFC4331892.1"/>
    <property type="molecule type" value="Genomic_DNA"/>
</dbReference>
<keyword evidence="2" id="KW-1185">Reference proteome</keyword>
<proteinExistence type="predicted"/>
<protein>
    <submittedName>
        <fullName evidence="1">RimK family alpha-L-glutamate ligase</fullName>
    </submittedName>
</protein>
<dbReference type="SUPFAM" id="SSF56059">
    <property type="entry name" value="Glutathione synthetase ATP-binding domain-like"/>
    <property type="match status" value="1"/>
</dbReference>
<sequence>MSRVALATYDPGTAPSRDRDLGPLVAALRAAGADAEAVHWDDPDADWAGYDLVVIRSTWDYSGRAAEFTAWAERCAKATRLANPAAVVRWNTDKRYLGDLAAAGVPVVPTRYVPPGEPCGPRDLPGGHDFVVKPVFGAGARLAARYTPAERGTAAAQVARLHAGGLTAMVQPYLERIDVSGERALQYAGGRLLHASRKRAVLSPGTAYDAQKTAHPGLEPWTPAGAELAVAESALAAVPGAPELLYARVDLVDGPDGAPCVMELELVEPNLFLWLHPGSLERVVAEILAAAAAPTRP</sequence>